<feature type="chain" id="PRO_5029788063" evidence="1">
    <location>
        <begin position="23"/>
        <end position="99"/>
    </location>
</feature>
<organism evidence="2 3">
    <name type="scientific">Bugula neritina</name>
    <name type="common">Brown bryozoan</name>
    <name type="synonym">Sertularia neritina</name>
    <dbReference type="NCBI Taxonomy" id="10212"/>
    <lineage>
        <taxon>Eukaryota</taxon>
        <taxon>Metazoa</taxon>
        <taxon>Spiralia</taxon>
        <taxon>Lophotrochozoa</taxon>
        <taxon>Bryozoa</taxon>
        <taxon>Gymnolaemata</taxon>
        <taxon>Cheilostomatida</taxon>
        <taxon>Flustrina</taxon>
        <taxon>Buguloidea</taxon>
        <taxon>Bugulidae</taxon>
        <taxon>Bugula</taxon>
    </lineage>
</organism>
<keyword evidence="3" id="KW-1185">Reference proteome</keyword>
<keyword evidence="1" id="KW-0732">Signal</keyword>
<dbReference type="EMBL" id="VXIV02002659">
    <property type="protein sequence ID" value="KAF6023843.1"/>
    <property type="molecule type" value="Genomic_DNA"/>
</dbReference>
<reference evidence="2" key="1">
    <citation type="submission" date="2020-06" db="EMBL/GenBank/DDBJ databases">
        <title>Draft genome of Bugula neritina, a colonial animal packing powerful symbionts and potential medicines.</title>
        <authorList>
            <person name="Rayko M."/>
        </authorList>
    </citation>
    <scope>NUCLEOTIDE SEQUENCE [LARGE SCALE GENOMIC DNA]</scope>
    <source>
        <strain evidence="2">Kwan_BN1</strain>
    </source>
</reference>
<feature type="signal peptide" evidence="1">
    <location>
        <begin position="1"/>
        <end position="22"/>
    </location>
</feature>
<gene>
    <name evidence="2" type="ORF">EB796_017848</name>
</gene>
<comment type="caution">
    <text evidence="2">The sequence shown here is derived from an EMBL/GenBank/DDBJ whole genome shotgun (WGS) entry which is preliminary data.</text>
</comment>
<dbReference type="Proteomes" id="UP000593567">
    <property type="component" value="Unassembled WGS sequence"/>
</dbReference>
<evidence type="ECO:0000313" key="2">
    <source>
        <dbReference type="EMBL" id="KAF6023843.1"/>
    </source>
</evidence>
<proteinExistence type="predicted"/>
<sequence>MAKLRFLLFFTSFFVSLVSISAIRCFECEDCGKIPDEGTIVECHQTAFNCYNYTMTDGNNKTYSRACGMSFGSDGCFTYTTATQVVHLHCNCEGDLCNG</sequence>
<evidence type="ECO:0000256" key="1">
    <source>
        <dbReference type="SAM" id="SignalP"/>
    </source>
</evidence>
<name>A0A7J7JD45_BUGNE</name>
<dbReference type="AlphaFoldDB" id="A0A7J7JD45"/>
<evidence type="ECO:0000313" key="3">
    <source>
        <dbReference type="Proteomes" id="UP000593567"/>
    </source>
</evidence>
<accession>A0A7J7JD45</accession>
<protein>
    <submittedName>
        <fullName evidence="2">Uncharacterized protein</fullName>
    </submittedName>
</protein>